<evidence type="ECO:0000313" key="6">
    <source>
        <dbReference type="Proteomes" id="UP000014541"/>
    </source>
</evidence>
<feature type="binding site" evidence="2">
    <location>
        <begin position="181"/>
        <end position="188"/>
    </location>
    <ligand>
        <name>ATP</name>
        <dbReference type="ChEBI" id="CHEBI:30616"/>
    </ligand>
</feature>
<dbReference type="InterPro" id="IPR036597">
    <property type="entry name" value="Fido-like_dom_sf"/>
</dbReference>
<evidence type="ECO:0000259" key="4">
    <source>
        <dbReference type="PROSITE" id="PS51459"/>
    </source>
</evidence>
<sequence>MNEPPFKITSKAINLISQISEKIGEIRNLEEHLHSVQLRKENRIKTIHSSLAIENNSLSIEQITAIVDGKKVFGPPNEIREVKNAIQAYDLLLNLNPYEEKDLLKAHSLMMDDLVKRSGKYRKGGVGIFDGHDVVHIAPPADRVPVLMADLFEWLKVSDVHPLIKSCVFHYEFEFIHPFEDGNGRMGRLWQTVILKEWKTVFAWLPIETLIKERQNEYYQALALSDARSDSTDFIEFMLSVILHTIDTIVDNQAKITQKISVKITLNQKKIIREIEKNPYITQAELAEAVGIARLNIIKNMKKLQEQNILKRIGADKNGYWQIADGASAIIY</sequence>
<dbReference type="SUPFAM" id="SSF46785">
    <property type="entry name" value="Winged helix' DNA-binding domain"/>
    <property type="match status" value="1"/>
</dbReference>
<dbReference type="Pfam" id="PF02661">
    <property type="entry name" value="Fic"/>
    <property type="match status" value="1"/>
</dbReference>
<feature type="domain" description="Fido" evidence="4">
    <location>
        <begin position="98"/>
        <end position="240"/>
    </location>
</feature>
<feature type="active site" evidence="1">
    <location>
        <position position="177"/>
    </location>
</feature>
<dbReference type="HOGENOM" id="CLU_047250_0_0_12"/>
<name>S3JX46_TREMA</name>
<gene>
    <name evidence="5" type="ORF">HMPREF9194_00870</name>
</gene>
<dbReference type="InterPro" id="IPR036390">
    <property type="entry name" value="WH_DNA-bd_sf"/>
</dbReference>
<dbReference type="RefSeq" id="WP_016525164.1">
    <property type="nucleotide sequence ID" value="NZ_KE332518.1"/>
</dbReference>
<protein>
    <recommendedName>
        <fullName evidence="4">Fido domain-containing protein</fullName>
    </recommendedName>
</protein>
<reference evidence="5 6" key="1">
    <citation type="submission" date="2013-04" db="EMBL/GenBank/DDBJ databases">
        <title>The Genome Sequence of Treponema maltophilum ATCC 51939.</title>
        <authorList>
            <consortium name="The Broad Institute Genomics Platform"/>
            <person name="Earl A."/>
            <person name="Ward D."/>
            <person name="Feldgarden M."/>
            <person name="Gevers D."/>
            <person name="Leonetti C."/>
            <person name="Blanton J.M."/>
            <person name="Dewhirst F.E."/>
            <person name="Izard J."/>
            <person name="Walker B."/>
            <person name="Young S."/>
            <person name="Zeng Q."/>
            <person name="Gargeya S."/>
            <person name="Fitzgerald M."/>
            <person name="Haas B."/>
            <person name="Abouelleil A."/>
            <person name="Allen A.W."/>
            <person name="Alvarado L."/>
            <person name="Arachchi H.M."/>
            <person name="Berlin A.M."/>
            <person name="Chapman S.B."/>
            <person name="Gainer-Dewar J."/>
            <person name="Goldberg J."/>
            <person name="Griggs A."/>
            <person name="Gujja S."/>
            <person name="Hansen M."/>
            <person name="Howarth C."/>
            <person name="Imamovic A."/>
            <person name="Ireland A."/>
            <person name="Larimer J."/>
            <person name="McCowan C."/>
            <person name="Murphy C."/>
            <person name="Pearson M."/>
            <person name="Poon T.W."/>
            <person name="Priest M."/>
            <person name="Roberts A."/>
            <person name="Saif S."/>
            <person name="Shea T."/>
            <person name="Sisk P."/>
            <person name="Sykes S."/>
            <person name="Wortman J."/>
            <person name="Nusbaum C."/>
            <person name="Birren B."/>
        </authorList>
    </citation>
    <scope>NUCLEOTIDE SEQUENCE [LARGE SCALE GENOMIC DNA]</scope>
    <source>
        <strain evidence="5 6">ATCC 51939</strain>
    </source>
</reference>
<dbReference type="Proteomes" id="UP000014541">
    <property type="component" value="Unassembled WGS sequence"/>
</dbReference>
<dbReference type="PATRIC" id="fig|1125699.3.peg.887"/>
<evidence type="ECO:0000256" key="2">
    <source>
        <dbReference type="PIRSR" id="PIRSR640198-2"/>
    </source>
</evidence>
<dbReference type="eggNOG" id="COG3177">
    <property type="taxonomic scope" value="Bacteria"/>
</dbReference>
<dbReference type="AlphaFoldDB" id="S3JX46"/>
<dbReference type="Pfam" id="PF13412">
    <property type="entry name" value="HTH_24"/>
    <property type="match status" value="1"/>
</dbReference>
<evidence type="ECO:0000256" key="3">
    <source>
        <dbReference type="PIRSR" id="PIRSR640198-3"/>
    </source>
</evidence>
<dbReference type="PANTHER" id="PTHR13504:SF38">
    <property type="entry name" value="FIDO DOMAIN-CONTAINING PROTEIN"/>
    <property type="match status" value="1"/>
</dbReference>
<dbReference type="STRING" id="1125699.HMPREF9194_00870"/>
<dbReference type="InterPro" id="IPR036388">
    <property type="entry name" value="WH-like_DNA-bd_sf"/>
</dbReference>
<dbReference type="InterPro" id="IPR040198">
    <property type="entry name" value="Fido_containing"/>
</dbReference>
<organism evidence="5 6">
    <name type="scientific">Treponema maltophilum ATCC 51939</name>
    <dbReference type="NCBI Taxonomy" id="1125699"/>
    <lineage>
        <taxon>Bacteria</taxon>
        <taxon>Pseudomonadati</taxon>
        <taxon>Spirochaetota</taxon>
        <taxon>Spirochaetia</taxon>
        <taxon>Spirochaetales</taxon>
        <taxon>Treponemataceae</taxon>
        <taxon>Treponema</taxon>
    </lineage>
</organism>
<dbReference type="Gene3D" id="1.10.10.10">
    <property type="entry name" value="Winged helix-like DNA-binding domain superfamily/Winged helix DNA-binding domain"/>
    <property type="match status" value="1"/>
</dbReference>
<keyword evidence="6" id="KW-1185">Reference proteome</keyword>
<feature type="site" description="Important for autoinhibition of adenylyltransferase activity" evidence="3">
    <location>
        <position position="54"/>
    </location>
</feature>
<keyword evidence="2" id="KW-0547">Nucleotide-binding</keyword>
<dbReference type="GO" id="GO:0005524">
    <property type="term" value="F:ATP binding"/>
    <property type="evidence" value="ECO:0007669"/>
    <property type="project" value="UniProtKB-KW"/>
</dbReference>
<evidence type="ECO:0000313" key="5">
    <source>
        <dbReference type="EMBL" id="EPF30553.1"/>
    </source>
</evidence>
<comment type="caution">
    <text evidence="5">The sequence shown here is derived from an EMBL/GenBank/DDBJ whole genome shotgun (WGS) entry which is preliminary data.</text>
</comment>
<proteinExistence type="predicted"/>
<dbReference type="SUPFAM" id="SSF140931">
    <property type="entry name" value="Fic-like"/>
    <property type="match status" value="1"/>
</dbReference>
<evidence type="ECO:0000256" key="1">
    <source>
        <dbReference type="PIRSR" id="PIRSR640198-1"/>
    </source>
</evidence>
<dbReference type="EMBL" id="ATFF01000006">
    <property type="protein sequence ID" value="EPF30553.1"/>
    <property type="molecule type" value="Genomic_DNA"/>
</dbReference>
<dbReference type="Gene3D" id="1.10.3290.10">
    <property type="entry name" value="Fido-like domain"/>
    <property type="match status" value="1"/>
</dbReference>
<dbReference type="PANTHER" id="PTHR13504">
    <property type="entry name" value="FIDO DOMAIN-CONTAINING PROTEIN DDB_G0283145"/>
    <property type="match status" value="1"/>
</dbReference>
<keyword evidence="2" id="KW-0067">ATP-binding</keyword>
<dbReference type="PROSITE" id="PS51459">
    <property type="entry name" value="FIDO"/>
    <property type="match status" value="1"/>
</dbReference>
<dbReference type="OrthoDB" id="9813719at2"/>
<feature type="binding site" evidence="2">
    <location>
        <begin position="218"/>
        <end position="219"/>
    </location>
    <ligand>
        <name>ATP</name>
        <dbReference type="ChEBI" id="CHEBI:30616"/>
    </ligand>
</feature>
<accession>S3JX46</accession>
<dbReference type="InterPro" id="IPR003812">
    <property type="entry name" value="Fido"/>
</dbReference>